<accession>A0A2P2IUM9</accession>
<evidence type="ECO:0000256" key="1">
    <source>
        <dbReference type="SAM" id="MobiDB-lite"/>
    </source>
</evidence>
<reference evidence="2" key="1">
    <citation type="submission" date="2018-02" db="EMBL/GenBank/DDBJ databases">
        <title>Rhizophora mucronata_Transcriptome.</title>
        <authorList>
            <person name="Meera S.P."/>
            <person name="Sreeshan A."/>
            <person name="Augustine A."/>
        </authorList>
    </citation>
    <scope>NUCLEOTIDE SEQUENCE</scope>
    <source>
        <tissue evidence="2">Leaf</tissue>
    </source>
</reference>
<organism evidence="2">
    <name type="scientific">Rhizophora mucronata</name>
    <name type="common">Asiatic mangrove</name>
    <dbReference type="NCBI Taxonomy" id="61149"/>
    <lineage>
        <taxon>Eukaryota</taxon>
        <taxon>Viridiplantae</taxon>
        <taxon>Streptophyta</taxon>
        <taxon>Embryophyta</taxon>
        <taxon>Tracheophyta</taxon>
        <taxon>Spermatophyta</taxon>
        <taxon>Magnoliopsida</taxon>
        <taxon>eudicotyledons</taxon>
        <taxon>Gunneridae</taxon>
        <taxon>Pentapetalae</taxon>
        <taxon>rosids</taxon>
        <taxon>fabids</taxon>
        <taxon>Malpighiales</taxon>
        <taxon>Rhizophoraceae</taxon>
        <taxon>Rhizophora</taxon>
    </lineage>
</organism>
<evidence type="ECO:0000313" key="2">
    <source>
        <dbReference type="EMBL" id="MBW84920.1"/>
    </source>
</evidence>
<name>A0A2P2IUM9_RHIMU</name>
<feature type="region of interest" description="Disordered" evidence="1">
    <location>
        <begin position="1"/>
        <end position="37"/>
    </location>
</feature>
<dbReference type="AlphaFoldDB" id="A0A2P2IUM9"/>
<proteinExistence type="predicted"/>
<feature type="compositionally biased region" description="Polar residues" evidence="1">
    <location>
        <begin position="26"/>
        <end position="37"/>
    </location>
</feature>
<protein>
    <submittedName>
        <fullName evidence="2">Uncharacterized protein</fullName>
    </submittedName>
</protein>
<dbReference type="EMBL" id="GGEC01004437">
    <property type="protein sequence ID" value="MBW84920.1"/>
    <property type="molecule type" value="Transcribed_RNA"/>
</dbReference>
<sequence>MSPPAMLTSQASKQETKLNVLPSRVEATQPQSPKTFS</sequence>